<proteinExistence type="predicted"/>
<protein>
    <submittedName>
        <fullName evidence="2">Uncharacterized protein</fullName>
    </submittedName>
</protein>
<feature type="transmembrane region" description="Helical" evidence="1">
    <location>
        <begin position="301"/>
        <end position="322"/>
    </location>
</feature>
<evidence type="ECO:0000256" key="1">
    <source>
        <dbReference type="SAM" id="Phobius"/>
    </source>
</evidence>
<evidence type="ECO:0000313" key="3">
    <source>
        <dbReference type="Proteomes" id="UP001301958"/>
    </source>
</evidence>
<keyword evidence="1" id="KW-0472">Membrane</keyword>
<gene>
    <name evidence="2" type="ORF">QBC38DRAFT_520149</name>
</gene>
<keyword evidence="1" id="KW-1133">Transmembrane helix</keyword>
<dbReference type="AlphaFoldDB" id="A0AAN7BDX4"/>
<feature type="non-terminal residue" evidence="2">
    <location>
        <position position="1"/>
    </location>
</feature>
<accession>A0AAN7BDX4</accession>
<comment type="caution">
    <text evidence="2">The sequence shown here is derived from an EMBL/GenBank/DDBJ whole genome shotgun (WGS) entry which is preliminary data.</text>
</comment>
<sequence length="346" mass="39305">LKILSWKVSLDLRENHGSINFNVGVRVLKCFQHIASCNSFSSLSLSLFYTDEKREKTSNPLTPNSTPTSGDEKYRVVIKMAPSLSPNDTNVLIDKAPSGIKIKLNDVSLASLKQGLYWTTKNIGLLGGRCLSWEREWAHIQDQWTEPWRHKCVRRWLIFQEHNRKNAREYGWHGIADLSVHSPETLKGFRLGKELKRQMIYHVRITKVSADKGEEDWEEVFSFDMHGAKGFYNNLPREVTGYDASSLMWLWPMESVAAPESSGGDDHIKEVTCRYGGGGHGGGEGSWWEEGVKSMVRTFVYLWWAVALALAIIVLSLTALALKGAWCIEMNPVKPHPTPFDWIIDK</sequence>
<organism evidence="2 3">
    <name type="scientific">Podospora fimiseda</name>
    <dbReference type="NCBI Taxonomy" id="252190"/>
    <lineage>
        <taxon>Eukaryota</taxon>
        <taxon>Fungi</taxon>
        <taxon>Dikarya</taxon>
        <taxon>Ascomycota</taxon>
        <taxon>Pezizomycotina</taxon>
        <taxon>Sordariomycetes</taxon>
        <taxon>Sordariomycetidae</taxon>
        <taxon>Sordariales</taxon>
        <taxon>Podosporaceae</taxon>
        <taxon>Podospora</taxon>
    </lineage>
</organism>
<reference evidence="2" key="1">
    <citation type="journal article" date="2023" name="Mol. Phylogenet. Evol.">
        <title>Genome-scale phylogeny and comparative genomics of the fungal order Sordariales.</title>
        <authorList>
            <person name="Hensen N."/>
            <person name="Bonometti L."/>
            <person name="Westerberg I."/>
            <person name="Brannstrom I.O."/>
            <person name="Guillou S."/>
            <person name="Cros-Aarteil S."/>
            <person name="Calhoun S."/>
            <person name="Haridas S."/>
            <person name="Kuo A."/>
            <person name="Mondo S."/>
            <person name="Pangilinan J."/>
            <person name="Riley R."/>
            <person name="LaButti K."/>
            <person name="Andreopoulos B."/>
            <person name="Lipzen A."/>
            <person name="Chen C."/>
            <person name="Yan M."/>
            <person name="Daum C."/>
            <person name="Ng V."/>
            <person name="Clum A."/>
            <person name="Steindorff A."/>
            <person name="Ohm R.A."/>
            <person name="Martin F."/>
            <person name="Silar P."/>
            <person name="Natvig D.O."/>
            <person name="Lalanne C."/>
            <person name="Gautier V."/>
            <person name="Ament-Velasquez S.L."/>
            <person name="Kruys A."/>
            <person name="Hutchinson M.I."/>
            <person name="Powell A.J."/>
            <person name="Barry K."/>
            <person name="Miller A.N."/>
            <person name="Grigoriev I.V."/>
            <person name="Debuchy R."/>
            <person name="Gladieux P."/>
            <person name="Hiltunen Thoren M."/>
            <person name="Johannesson H."/>
        </authorList>
    </citation>
    <scope>NUCLEOTIDE SEQUENCE</scope>
    <source>
        <strain evidence="2">CBS 990.96</strain>
    </source>
</reference>
<keyword evidence="3" id="KW-1185">Reference proteome</keyword>
<reference evidence="2" key="2">
    <citation type="submission" date="2023-05" db="EMBL/GenBank/DDBJ databases">
        <authorList>
            <consortium name="Lawrence Berkeley National Laboratory"/>
            <person name="Steindorff A."/>
            <person name="Hensen N."/>
            <person name="Bonometti L."/>
            <person name="Westerberg I."/>
            <person name="Brannstrom I.O."/>
            <person name="Guillou S."/>
            <person name="Cros-Aarteil S."/>
            <person name="Calhoun S."/>
            <person name="Haridas S."/>
            <person name="Kuo A."/>
            <person name="Mondo S."/>
            <person name="Pangilinan J."/>
            <person name="Riley R."/>
            <person name="Labutti K."/>
            <person name="Andreopoulos B."/>
            <person name="Lipzen A."/>
            <person name="Chen C."/>
            <person name="Yanf M."/>
            <person name="Daum C."/>
            <person name="Ng V."/>
            <person name="Clum A."/>
            <person name="Ohm R."/>
            <person name="Martin F."/>
            <person name="Silar P."/>
            <person name="Natvig D."/>
            <person name="Lalanne C."/>
            <person name="Gautier V."/>
            <person name="Ament-Velasquez S.L."/>
            <person name="Kruys A."/>
            <person name="Hutchinson M.I."/>
            <person name="Powell A.J."/>
            <person name="Barry K."/>
            <person name="Miller A.N."/>
            <person name="Grigoriev I.V."/>
            <person name="Debuchy R."/>
            <person name="Gladieux P."/>
            <person name="Thoren M.H."/>
            <person name="Johannesson H."/>
        </authorList>
    </citation>
    <scope>NUCLEOTIDE SEQUENCE</scope>
    <source>
        <strain evidence="2">CBS 990.96</strain>
    </source>
</reference>
<name>A0AAN7BDX4_9PEZI</name>
<evidence type="ECO:0000313" key="2">
    <source>
        <dbReference type="EMBL" id="KAK4222156.1"/>
    </source>
</evidence>
<keyword evidence="1" id="KW-0812">Transmembrane</keyword>
<dbReference type="Proteomes" id="UP001301958">
    <property type="component" value="Unassembled WGS sequence"/>
</dbReference>
<dbReference type="EMBL" id="MU865487">
    <property type="protein sequence ID" value="KAK4222156.1"/>
    <property type="molecule type" value="Genomic_DNA"/>
</dbReference>